<accession>A0ABN9V6R0</accession>
<reference evidence="1" key="1">
    <citation type="submission" date="2023-10" db="EMBL/GenBank/DDBJ databases">
        <authorList>
            <person name="Chen Y."/>
            <person name="Shah S."/>
            <person name="Dougan E. K."/>
            <person name="Thang M."/>
            <person name="Chan C."/>
        </authorList>
    </citation>
    <scope>NUCLEOTIDE SEQUENCE [LARGE SCALE GENOMIC DNA]</scope>
</reference>
<keyword evidence="2" id="KW-1185">Reference proteome</keyword>
<organism evidence="1 2">
    <name type="scientific">Prorocentrum cordatum</name>
    <dbReference type="NCBI Taxonomy" id="2364126"/>
    <lineage>
        <taxon>Eukaryota</taxon>
        <taxon>Sar</taxon>
        <taxon>Alveolata</taxon>
        <taxon>Dinophyceae</taxon>
        <taxon>Prorocentrales</taxon>
        <taxon>Prorocentraceae</taxon>
        <taxon>Prorocentrum</taxon>
    </lineage>
</organism>
<proteinExistence type="predicted"/>
<comment type="caution">
    <text evidence="1">The sequence shown here is derived from an EMBL/GenBank/DDBJ whole genome shotgun (WGS) entry which is preliminary data.</text>
</comment>
<sequence>MASPPAASPSCGGPPRMQGTPGDEWALLAGVWVGLALQLLRRLKKVTRDEHETEMAKLKLPWEVEASLREGKHCMLSPLADRSCLLVLAHLRRCCGHEPRSHFSAKAFFWAAISQVCVHDGAVLSFMMDKEAAASYSEAGWLDDFGSFKTQAAQWFDYAMADSGFSSSMTSGLSRPVLHLLGKILPENEMRTHRVLVHNFIQNFDFFACASELRCAGSHEKRKRVLIRYLGNVELRIISISSCLWHSMPP</sequence>
<evidence type="ECO:0000313" key="1">
    <source>
        <dbReference type="EMBL" id="CAK0867589.1"/>
    </source>
</evidence>
<name>A0ABN9V6R0_9DINO</name>
<gene>
    <name evidence="1" type="ORF">PCOR1329_LOCUS54494</name>
</gene>
<evidence type="ECO:0000313" key="2">
    <source>
        <dbReference type="Proteomes" id="UP001189429"/>
    </source>
</evidence>
<dbReference type="EMBL" id="CAUYUJ010016660">
    <property type="protein sequence ID" value="CAK0867589.1"/>
    <property type="molecule type" value="Genomic_DNA"/>
</dbReference>
<dbReference type="Proteomes" id="UP001189429">
    <property type="component" value="Unassembled WGS sequence"/>
</dbReference>
<protein>
    <submittedName>
        <fullName evidence="1">Uncharacterized protein</fullName>
    </submittedName>
</protein>